<reference evidence="3 4" key="1">
    <citation type="journal article" date="2014" name="Genome Announc.">
        <title>Draft Genome Sequence of the Antitrypanosomally Active Sponge-Associated Bacterium Actinokineospora sp. Strain EG49.</title>
        <authorList>
            <person name="Harjes J."/>
            <person name="Ryu T."/>
            <person name="Abdelmohsen U.R."/>
            <person name="Moitinho-Silva L."/>
            <person name="Horn H."/>
            <person name="Ravasi T."/>
            <person name="Hentschel U."/>
        </authorList>
    </citation>
    <scope>NUCLEOTIDE SEQUENCE [LARGE SCALE GENOMIC DNA]</scope>
    <source>
        <strain evidence="3 4">EG49</strain>
    </source>
</reference>
<protein>
    <recommendedName>
        <fullName evidence="5">Exonuclease SbcC</fullName>
    </recommendedName>
</protein>
<gene>
    <name evidence="3" type="ORF">UO65_0518</name>
</gene>
<sequence length="491" mass="54099">MSARGRLAGIEGELNGLRGSERQARIRLRTAEEALTTDVRAQLDRRAELDLLVEHVDNEIERLTEGVTDAQVAVSRAEETLMRHEDRRRSAEGKRDAALEVWWEVYDAGLAQPLGLREPGRRNVESARGSTRAARRELPDPGDEDRAWRSCYRKLEALWQGLLPDRDAGVQEPEHDGAIQRVVVLADNTAGWQAPPAAADLLADQVRAQENAFDSEQQRVLTTLLGSAFIEHLKDRLDYTARTFTDINDQLASHPTRHGNAVRLTWEPDPTDPDAGAVVDALTQGYRLLSPARQETVRSFLARKIDAARADAAMGGSADWREHLTTALDYRGWLKFSLRYRPGSTSRWVSFDAAKHGAKSGGEKVVLLSQPLFAAAVVAYNAAGGRAPRCVWLDEAMTGVDEEIKASFMGLTVAFDLDVMLTAHDEWCKYPTVPAVAVYDLARHRGLPGVNAVPYLWCGGEWTAVALPISNAHADETLPAADGLFAEVDSE</sequence>
<evidence type="ECO:0008006" key="5">
    <source>
        <dbReference type="Google" id="ProtNLM"/>
    </source>
</evidence>
<comment type="caution">
    <text evidence="3">The sequence shown here is derived from an EMBL/GenBank/DDBJ whole genome shotgun (WGS) entry which is preliminary data.</text>
</comment>
<dbReference type="PATRIC" id="fig|909613.9.peg.533"/>
<proteinExistence type="predicted"/>
<name>W7J583_9PSEU</name>
<organism evidence="3 4">
    <name type="scientific">Actinokineospora spheciospongiae</name>
    <dbReference type="NCBI Taxonomy" id="909613"/>
    <lineage>
        <taxon>Bacteria</taxon>
        <taxon>Bacillati</taxon>
        <taxon>Actinomycetota</taxon>
        <taxon>Actinomycetes</taxon>
        <taxon>Pseudonocardiales</taxon>
        <taxon>Pseudonocardiaceae</taxon>
        <taxon>Actinokineospora</taxon>
    </lineage>
</organism>
<dbReference type="AlphaFoldDB" id="W7J583"/>
<dbReference type="Pfam" id="PF13558">
    <property type="entry name" value="SbcC_Walker_B"/>
    <property type="match status" value="1"/>
</dbReference>
<feature type="compositionally biased region" description="Basic and acidic residues" evidence="2">
    <location>
        <begin position="134"/>
        <end position="145"/>
    </location>
</feature>
<dbReference type="Proteomes" id="UP000019277">
    <property type="component" value="Unassembled WGS sequence"/>
</dbReference>
<dbReference type="STRING" id="909613.UO65_0518"/>
<keyword evidence="1" id="KW-0175">Coiled coil</keyword>
<feature type="coiled-coil region" evidence="1">
    <location>
        <begin position="67"/>
        <end position="94"/>
    </location>
</feature>
<feature type="region of interest" description="Disordered" evidence="2">
    <location>
        <begin position="120"/>
        <end position="145"/>
    </location>
</feature>
<dbReference type="eggNOG" id="COG1196">
    <property type="taxonomic scope" value="Bacteria"/>
</dbReference>
<dbReference type="EMBL" id="AYXG01000020">
    <property type="protein sequence ID" value="EWC64192.1"/>
    <property type="molecule type" value="Genomic_DNA"/>
</dbReference>
<evidence type="ECO:0000313" key="3">
    <source>
        <dbReference type="EMBL" id="EWC64192.1"/>
    </source>
</evidence>
<evidence type="ECO:0000256" key="1">
    <source>
        <dbReference type="SAM" id="Coils"/>
    </source>
</evidence>
<evidence type="ECO:0000256" key="2">
    <source>
        <dbReference type="SAM" id="MobiDB-lite"/>
    </source>
</evidence>
<evidence type="ECO:0000313" key="4">
    <source>
        <dbReference type="Proteomes" id="UP000019277"/>
    </source>
</evidence>
<keyword evidence="4" id="KW-1185">Reference proteome</keyword>
<accession>W7J583</accession>